<dbReference type="STRING" id="354355.SAMN05660816_02306"/>
<comment type="caution">
    <text evidence="2">The sequence shown here is derived from an EMBL/GenBank/DDBJ whole genome shotgun (WGS) entry which is preliminary data.</text>
</comment>
<sequence length="155" mass="17159">MKTILPLAVLGITVASLSSCSKGTYTPPPPPPPFIVGSWSITNSSELERTDSNWYEVESGFDDGVFTFYQNGNAEYAIGSNTLTGTWALHDFNSGYFASDGNYYEANHHQLSINVSNYSGTETIDLAVDVDTWGDTFTGSIHYNDYVDFFEFTRE</sequence>
<name>A0A1V9E1V7_9BACT</name>
<evidence type="ECO:0000256" key="1">
    <source>
        <dbReference type="SAM" id="SignalP"/>
    </source>
</evidence>
<gene>
    <name evidence="2" type="ORF">A4H97_17805</name>
</gene>
<dbReference type="AlphaFoldDB" id="A0A1V9E1V7"/>
<evidence type="ECO:0000313" key="3">
    <source>
        <dbReference type="Proteomes" id="UP000192610"/>
    </source>
</evidence>
<feature type="chain" id="PRO_5010731626" description="Lipocalin-like domain-containing protein" evidence="1">
    <location>
        <begin position="22"/>
        <end position="155"/>
    </location>
</feature>
<accession>A0A1V9E1V7</accession>
<organism evidence="2 3">
    <name type="scientific">Niastella yeongjuensis</name>
    <dbReference type="NCBI Taxonomy" id="354355"/>
    <lineage>
        <taxon>Bacteria</taxon>
        <taxon>Pseudomonadati</taxon>
        <taxon>Bacteroidota</taxon>
        <taxon>Chitinophagia</taxon>
        <taxon>Chitinophagales</taxon>
        <taxon>Chitinophagaceae</taxon>
        <taxon>Niastella</taxon>
    </lineage>
</organism>
<keyword evidence="1" id="KW-0732">Signal</keyword>
<dbReference type="RefSeq" id="WP_081204575.1">
    <property type="nucleotide sequence ID" value="NZ_FOCZ01000003.1"/>
</dbReference>
<dbReference type="OrthoDB" id="668875at2"/>
<dbReference type="EMBL" id="LVXG01000078">
    <property type="protein sequence ID" value="OQP40069.1"/>
    <property type="molecule type" value="Genomic_DNA"/>
</dbReference>
<keyword evidence="3" id="KW-1185">Reference proteome</keyword>
<dbReference type="PROSITE" id="PS51257">
    <property type="entry name" value="PROKAR_LIPOPROTEIN"/>
    <property type="match status" value="1"/>
</dbReference>
<evidence type="ECO:0008006" key="4">
    <source>
        <dbReference type="Google" id="ProtNLM"/>
    </source>
</evidence>
<reference evidence="3" key="1">
    <citation type="submission" date="2016-04" db="EMBL/GenBank/DDBJ databases">
        <authorList>
            <person name="Chen L."/>
            <person name="Zhuang W."/>
            <person name="Wang G."/>
        </authorList>
    </citation>
    <scope>NUCLEOTIDE SEQUENCE [LARGE SCALE GENOMIC DNA]</scope>
    <source>
        <strain evidence="3">17621</strain>
    </source>
</reference>
<feature type="signal peptide" evidence="1">
    <location>
        <begin position="1"/>
        <end position="21"/>
    </location>
</feature>
<protein>
    <recommendedName>
        <fullName evidence="4">Lipocalin-like domain-containing protein</fullName>
    </recommendedName>
</protein>
<evidence type="ECO:0000313" key="2">
    <source>
        <dbReference type="EMBL" id="OQP40069.1"/>
    </source>
</evidence>
<proteinExistence type="predicted"/>
<dbReference type="Proteomes" id="UP000192610">
    <property type="component" value="Unassembled WGS sequence"/>
</dbReference>